<dbReference type="OrthoDB" id="596976at2"/>
<keyword evidence="3" id="KW-1185">Reference proteome</keyword>
<dbReference type="RefSeq" id="WP_125972408.1">
    <property type="nucleotide sequence ID" value="NZ_CP034433.1"/>
</dbReference>
<proteinExistence type="predicted"/>
<dbReference type="Proteomes" id="UP000282438">
    <property type="component" value="Chromosome"/>
</dbReference>
<reference evidence="2 3" key="1">
    <citation type="submission" date="2018-12" db="EMBL/GenBank/DDBJ databases">
        <title>Complete genome sequence of Iodobacter sp. H11R3.</title>
        <authorList>
            <person name="Bae J.-W."/>
        </authorList>
    </citation>
    <scope>NUCLEOTIDE SEQUENCE [LARGE SCALE GENOMIC DNA]</scope>
    <source>
        <strain evidence="2 3">H11R3</strain>
    </source>
</reference>
<gene>
    <name evidence="2" type="ORF">EJO50_06040</name>
</gene>
<name>A0A3S8ZRN0_9NEIS</name>
<keyword evidence="1" id="KW-0732">Signal</keyword>
<evidence type="ECO:0000256" key="1">
    <source>
        <dbReference type="SAM" id="SignalP"/>
    </source>
</evidence>
<dbReference type="KEGG" id="iod:EJO50_06040"/>
<dbReference type="Pfam" id="PF07759">
    <property type="entry name" value="DUF1615"/>
    <property type="match status" value="1"/>
</dbReference>
<evidence type="ECO:0000313" key="2">
    <source>
        <dbReference type="EMBL" id="AZN36075.1"/>
    </source>
</evidence>
<organism evidence="2 3">
    <name type="scientific">Iodobacter ciconiae</name>
    <dbReference type="NCBI Taxonomy" id="2496266"/>
    <lineage>
        <taxon>Bacteria</taxon>
        <taxon>Pseudomonadati</taxon>
        <taxon>Pseudomonadota</taxon>
        <taxon>Betaproteobacteria</taxon>
        <taxon>Neisseriales</taxon>
        <taxon>Chitinibacteraceae</taxon>
        <taxon>Iodobacter</taxon>
    </lineage>
</organism>
<protein>
    <submittedName>
        <fullName evidence="2">DUF1615 domain-containing protein</fullName>
    </submittedName>
</protein>
<feature type="chain" id="PRO_5019081811" evidence="1">
    <location>
        <begin position="27"/>
        <end position="410"/>
    </location>
</feature>
<accession>A0A3S8ZRN0</accession>
<dbReference type="AlphaFoldDB" id="A0A3S8ZRN0"/>
<dbReference type="InterPro" id="IPR011673">
    <property type="entry name" value="DUF1615"/>
</dbReference>
<feature type="signal peptide" evidence="1">
    <location>
        <begin position="1"/>
        <end position="26"/>
    </location>
</feature>
<dbReference type="EMBL" id="CP034433">
    <property type="protein sequence ID" value="AZN36075.1"/>
    <property type="molecule type" value="Genomic_DNA"/>
</dbReference>
<sequence length="410" mass="45304">MHELAQTVLPYKLSPFLLCTLLAACASTPIPPAIISPAASEPIQPAASAPTPAPAPVAEPPVIVAPPVPAVKSINQLEAQTLVSRLLPAKISERNGWKNDLVDAFTALKIPYTPEYFCAAMAVIEQESSWQGDPTVPGLGKIVWKQVEEKAGKYHIPLIAVQTALLKNSPSGLSYKERIDKLQTEAQMNAVFEDLANDAKRLSLPFNMSNPIRTGGPMQVSVEFAEGHVRAWPYPYARRGSVRNEVFTRKGGVYFGTAILLQYPAPYSKMIYRFADFNAGRYASRNAAFQAAVNKLAADNMDLDGDLLRYERGYPMSQSSSTEKALQKLGRRLNLSNEEIRRDLLLEKVTGFSQTALYQRVFNLAGNPSREVMPQIDLHSPKITRKLTTEWFAKRVEGRYQTCLSRAPAI</sequence>
<evidence type="ECO:0000313" key="3">
    <source>
        <dbReference type="Proteomes" id="UP000282438"/>
    </source>
</evidence>